<protein>
    <submittedName>
        <fullName evidence="1">Uncharacterized protein</fullName>
    </submittedName>
</protein>
<dbReference type="EMBL" id="KN817643">
    <property type="protein sequence ID" value="KJA15504.1"/>
    <property type="molecule type" value="Genomic_DNA"/>
</dbReference>
<organism evidence="1 2">
    <name type="scientific">Hypholoma sublateritium (strain FD-334 SS-4)</name>
    <dbReference type="NCBI Taxonomy" id="945553"/>
    <lineage>
        <taxon>Eukaryota</taxon>
        <taxon>Fungi</taxon>
        <taxon>Dikarya</taxon>
        <taxon>Basidiomycota</taxon>
        <taxon>Agaricomycotina</taxon>
        <taxon>Agaricomycetes</taxon>
        <taxon>Agaricomycetidae</taxon>
        <taxon>Agaricales</taxon>
        <taxon>Agaricineae</taxon>
        <taxon>Strophariaceae</taxon>
        <taxon>Hypholoma</taxon>
    </lineage>
</organism>
<proteinExistence type="predicted"/>
<evidence type="ECO:0000313" key="1">
    <source>
        <dbReference type="EMBL" id="KJA15504.1"/>
    </source>
</evidence>
<gene>
    <name evidence="1" type="ORF">HYPSUDRAFT_103222</name>
</gene>
<dbReference type="Pfam" id="PF18758">
    <property type="entry name" value="KDZ"/>
    <property type="match status" value="1"/>
</dbReference>
<keyword evidence="2" id="KW-1185">Reference proteome</keyword>
<name>A0A0D2N8R6_HYPSF</name>
<dbReference type="OrthoDB" id="3257768at2759"/>
<feature type="non-terminal residue" evidence="1">
    <location>
        <position position="1"/>
    </location>
</feature>
<dbReference type="InterPro" id="IPR040521">
    <property type="entry name" value="KDZ"/>
</dbReference>
<sequence>LIPKFHELAHLEKGHEQYSFNLAEGMGISDRECPEQVWASHNPLARSTRTTGPGMHDDILDDNFGHWNWLK</sequence>
<reference evidence="2" key="1">
    <citation type="submission" date="2014-04" db="EMBL/GenBank/DDBJ databases">
        <title>Evolutionary Origins and Diversification of the Mycorrhizal Mutualists.</title>
        <authorList>
            <consortium name="DOE Joint Genome Institute"/>
            <consortium name="Mycorrhizal Genomics Consortium"/>
            <person name="Kohler A."/>
            <person name="Kuo A."/>
            <person name="Nagy L.G."/>
            <person name="Floudas D."/>
            <person name="Copeland A."/>
            <person name="Barry K.W."/>
            <person name="Cichocki N."/>
            <person name="Veneault-Fourrey C."/>
            <person name="LaButti K."/>
            <person name="Lindquist E.A."/>
            <person name="Lipzen A."/>
            <person name="Lundell T."/>
            <person name="Morin E."/>
            <person name="Murat C."/>
            <person name="Riley R."/>
            <person name="Ohm R."/>
            <person name="Sun H."/>
            <person name="Tunlid A."/>
            <person name="Henrissat B."/>
            <person name="Grigoriev I.V."/>
            <person name="Hibbett D.S."/>
            <person name="Martin F."/>
        </authorList>
    </citation>
    <scope>NUCLEOTIDE SEQUENCE [LARGE SCALE GENOMIC DNA]</scope>
    <source>
        <strain evidence="2">FD-334 SS-4</strain>
    </source>
</reference>
<evidence type="ECO:0000313" key="2">
    <source>
        <dbReference type="Proteomes" id="UP000054270"/>
    </source>
</evidence>
<dbReference type="STRING" id="945553.A0A0D2N8R6"/>
<accession>A0A0D2N8R6</accession>
<feature type="non-terminal residue" evidence="1">
    <location>
        <position position="71"/>
    </location>
</feature>
<dbReference type="Proteomes" id="UP000054270">
    <property type="component" value="Unassembled WGS sequence"/>
</dbReference>
<dbReference type="AlphaFoldDB" id="A0A0D2N8R6"/>